<name>A0A840AY13_9SPHN</name>
<comment type="caution">
    <text evidence="3">The sequence shown here is derived from an EMBL/GenBank/DDBJ whole genome shotgun (WGS) entry which is preliminary data.</text>
</comment>
<evidence type="ECO:0000313" key="4">
    <source>
        <dbReference type="Proteomes" id="UP000581447"/>
    </source>
</evidence>
<dbReference type="RefSeq" id="WP_183939111.1">
    <property type="nucleotide sequence ID" value="NZ_BAABBG010000001.1"/>
</dbReference>
<dbReference type="InterPro" id="IPR053191">
    <property type="entry name" value="DcsG_Biosynth_Enzyme"/>
</dbReference>
<keyword evidence="1" id="KW-0547">Nucleotide-binding</keyword>
<feature type="domain" description="ATP-grasp" evidence="2">
    <location>
        <begin position="96"/>
        <end position="287"/>
    </location>
</feature>
<evidence type="ECO:0000313" key="3">
    <source>
        <dbReference type="EMBL" id="MBB3941922.1"/>
    </source>
</evidence>
<keyword evidence="1" id="KW-0067">ATP-binding</keyword>
<sequence>MTVPKIAILAPVPEYEEDWSHIKADYTRLLGDQATFIDWTKADDLSGFDLVTPLLAWGYPRDCPRWFALLDRLEAEGIPVSNPVSILRWNSDKSYLAELDAAGISSVPTLVSDALDVAALDHARATFAVDTLVVKPPISGGADGTFRLTLGDDIPGSVAGQRMMIQPYLPTIAEEGEYSLFYFGGNFSHAIIKRPAAGDFRVQEQYGGYEAAVTPPAAAQDLAQRAFAATASITGTGTLAYARVDLLRDGDGVFRLMELELIEPSLFLRFAPDNGTAFAEALLATAFMPDGNPR</sequence>
<dbReference type="Gene3D" id="3.30.470.20">
    <property type="entry name" value="ATP-grasp fold, B domain"/>
    <property type="match status" value="1"/>
</dbReference>
<dbReference type="Proteomes" id="UP000581447">
    <property type="component" value="Unassembled WGS sequence"/>
</dbReference>
<dbReference type="InterPro" id="IPR011761">
    <property type="entry name" value="ATP-grasp"/>
</dbReference>
<accession>A0A840AY13</accession>
<dbReference type="PROSITE" id="PS50975">
    <property type="entry name" value="ATP_GRASP"/>
    <property type="match status" value="1"/>
</dbReference>
<dbReference type="GO" id="GO:0005524">
    <property type="term" value="F:ATP binding"/>
    <property type="evidence" value="ECO:0007669"/>
    <property type="project" value="UniProtKB-UniRule"/>
</dbReference>
<evidence type="ECO:0000259" key="2">
    <source>
        <dbReference type="PROSITE" id="PS50975"/>
    </source>
</evidence>
<keyword evidence="3" id="KW-0436">Ligase</keyword>
<dbReference type="PANTHER" id="PTHR39217:SF1">
    <property type="entry name" value="GLUTATHIONE SYNTHETASE"/>
    <property type="match status" value="1"/>
</dbReference>
<evidence type="ECO:0000256" key="1">
    <source>
        <dbReference type="PROSITE-ProRule" id="PRU00409"/>
    </source>
</evidence>
<keyword evidence="4" id="KW-1185">Reference proteome</keyword>
<proteinExistence type="predicted"/>
<protein>
    <submittedName>
        <fullName evidence="3">Glutathione synthase/RimK-type ligase-like ATP-grasp enzyme</fullName>
    </submittedName>
</protein>
<gene>
    <name evidence="3" type="ORF">GGR91_000144</name>
</gene>
<organism evidence="3 4">
    <name type="scientific">Sphingorhabdus rigui</name>
    <dbReference type="NCBI Taxonomy" id="1282858"/>
    <lineage>
        <taxon>Bacteria</taxon>
        <taxon>Pseudomonadati</taxon>
        <taxon>Pseudomonadota</taxon>
        <taxon>Alphaproteobacteria</taxon>
        <taxon>Sphingomonadales</taxon>
        <taxon>Sphingomonadaceae</taxon>
        <taxon>Sphingorhabdus</taxon>
    </lineage>
</organism>
<dbReference type="AlphaFoldDB" id="A0A840AY13"/>
<dbReference type="SUPFAM" id="SSF56059">
    <property type="entry name" value="Glutathione synthetase ATP-binding domain-like"/>
    <property type="match status" value="1"/>
</dbReference>
<dbReference type="Gene3D" id="3.40.50.20">
    <property type="match status" value="1"/>
</dbReference>
<dbReference type="PANTHER" id="PTHR39217">
    <property type="match status" value="1"/>
</dbReference>
<dbReference type="GO" id="GO:0016874">
    <property type="term" value="F:ligase activity"/>
    <property type="evidence" value="ECO:0007669"/>
    <property type="project" value="UniProtKB-KW"/>
</dbReference>
<dbReference type="EMBL" id="JACIEA010000001">
    <property type="protein sequence ID" value="MBB3941922.1"/>
    <property type="molecule type" value="Genomic_DNA"/>
</dbReference>
<dbReference type="GO" id="GO:0046872">
    <property type="term" value="F:metal ion binding"/>
    <property type="evidence" value="ECO:0007669"/>
    <property type="project" value="InterPro"/>
</dbReference>
<dbReference type="InterPro" id="IPR013815">
    <property type="entry name" value="ATP_grasp_subdomain_1"/>
</dbReference>
<dbReference type="Gene3D" id="3.30.1490.20">
    <property type="entry name" value="ATP-grasp fold, A domain"/>
    <property type="match status" value="1"/>
</dbReference>
<reference evidence="3 4" key="1">
    <citation type="submission" date="2020-08" db="EMBL/GenBank/DDBJ databases">
        <title>Genomic Encyclopedia of Type Strains, Phase IV (KMG-IV): sequencing the most valuable type-strain genomes for metagenomic binning, comparative biology and taxonomic classification.</title>
        <authorList>
            <person name="Goeker M."/>
        </authorList>
    </citation>
    <scope>NUCLEOTIDE SEQUENCE [LARGE SCALE GENOMIC DNA]</scope>
    <source>
        <strain evidence="3 4">DSM 29050</strain>
    </source>
</reference>